<dbReference type="EMBL" id="JBHLZP010000470">
    <property type="protein sequence ID" value="MFB9838145.1"/>
    <property type="molecule type" value="Genomic_DNA"/>
</dbReference>
<feature type="transmembrane region" description="Helical" evidence="1">
    <location>
        <begin position="26"/>
        <end position="44"/>
    </location>
</feature>
<keyword evidence="4" id="KW-1185">Reference proteome</keyword>
<feature type="transmembrane region" description="Helical" evidence="1">
    <location>
        <begin position="56"/>
        <end position="77"/>
    </location>
</feature>
<evidence type="ECO:0000256" key="1">
    <source>
        <dbReference type="SAM" id="Phobius"/>
    </source>
</evidence>
<proteinExistence type="predicted"/>
<keyword evidence="1" id="KW-1133">Transmembrane helix</keyword>
<reference evidence="3 4" key="1">
    <citation type="submission" date="2024-09" db="EMBL/GenBank/DDBJ databases">
        <authorList>
            <person name="Sun Q."/>
            <person name="Mori K."/>
        </authorList>
    </citation>
    <scope>NUCLEOTIDE SEQUENCE [LARGE SCALE GENOMIC DNA]</scope>
    <source>
        <strain evidence="3 4">TBRC 0563</strain>
    </source>
</reference>
<protein>
    <submittedName>
        <fullName evidence="3">Endonuclease/exonuclease/phosphatase family protein</fullName>
    </submittedName>
</protein>
<sequence length="331" mass="35550">MTRLATVRDDDATARPVKRRRRWTSVITWILVAVWLLWAVARLVGVDRMSSFSSILIPAMAVVPYVAAGVVIPLAVAALTRNWIALGVTVALAAVYAGIVLPRAFGGGRPDATGPSLRILTANLKFGRAGDEGLVDLVRSTGADVLSVQEFTPAAAERLDAAGIERLMPYRVIDPRGGPEGTGLYSRYPLTERPDNGPTTFAMVNATLQVPGAAPVRFTAAHPPAPLGPDAAKWRHDLREIPAPTPHGEVGIVAGDFNATLDHAPLRRLIGEGFTDAADATGQGLVPTFRPWPPITIDHVLADRRCAIERVKVYLQPASDHRALFTELRLP</sequence>
<keyword evidence="1" id="KW-0472">Membrane</keyword>
<keyword evidence="3" id="KW-0255">Endonuclease</keyword>
<evidence type="ECO:0000313" key="4">
    <source>
        <dbReference type="Proteomes" id="UP001589627"/>
    </source>
</evidence>
<dbReference type="Gene3D" id="3.60.10.10">
    <property type="entry name" value="Endonuclease/exonuclease/phosphatase"/>
    <property type="match status" value="1"/>
</dbReference>
<keyword evidence="3" id="KW-0540">Nuclease</keyword>
<dbReference type="InterPro" id="IPR005135">
    <property type="entry name" value="Endo/exonuclease/phosphatase"/>
</dbReference>
<feature type="domain" description="Endonuclease/exonuclease/phosphatase" evidence="2">
    <location>
        <begin position="120"/>
        <end position="321"/>
    </location>
</feature>
<dbReference type="Proteomes" id="UP001589627">
    <property type="component" value="Unassembled WGS sequence"/>
</dbReference>
<gene>
    <name evidence="3" type="ORF">ACFFNX_38875</name>
</gene>
<comment type="caution">
    <text evidence="3">The sequence shown here is derived from an EMBL/GenBank/DDBJ whole genome shotgun (WGS) entry which is preliminary data.</text>
</comment>
<dbReference type="InterPro" id="IPR036691">
    <property type="entry name" value="Endo/exonu/phosph_ase_sf"/>
</dbReference>
<feature type="transmembrane region" description="Helical" evidence="1">
    <location>
        <begin position="83"/>
        <end position="101"/>
    </location>
</feature>
<accession>A0ABV5YT13</accession>
<evidence type="ECO:0000313" key="3">
    <source>
        <dbReference type="EMBL" id="MFB9838145.1"/>
    </source>
</evidence>
<dbReference type="RefSeq" id="WP_378211141.1">
    <property type="nucleotide sequence ID" value="NZ_JBHLZP010000470.1"/>
</dbReference>
<keyword evidence="1" id="KW-0812">Transmembrane</keyword>
<keyword evidence="3" id="KW-0378">Hydrolase</keyword>
<evidence type="ECO:0000259" key="2">
    <source>
        <dbReference type="Pfam" id="PF03372"/>
    </source>
</evidence>
<organism evidence="3 4">
    <name type="scientific">Actinoallomurus acaciae</name>
    <dbReference type="NCBI Taxonomy" id="502577"/>
    <lineage>
        <taxon>Bacteria</taxon>
        <taxon>Bacillati</taxon>
        <taxon>Actinomycetota</taxon>
        <taxon>Actinomycetes</taxon>
        <taxon>Streptosporangiales</taxon>
        <taxon>Thermomonosporaceae</taxon>
        <taxon>Actinoallomurus</taxon>
    </lineage>
</organism>
<dbReference type="SUPFAM" id="SSF56219">
    <property type="entry name" value="DNase I-like"/>
    <property type="match status" value="1"/>
</dbReference>
<name>A0ABV5YT13_9ACTN</name>
<dbReference type="GO" id="GO:0004519">
    <property type="term" value="F:endonuclease activity"/>
    <property type="evidence" value="ECO:0007669"/>
    <property type="project" value="UniProtKB-KW"/>
</dbReference>
<dbReference type="Pfam" id="PF03372">
    <property type="entry name" value="Exo_endo_phos"/>
    <property type="match status" value="1"/>
</dbReference>